<gene>
    <name evidence="2" type="ORF">TIFTF001_051000</name>
</gene>
<evidence type="ECO:0000313" key="2">
    <source>
        <dbReference type="EMBL" id="GMN20206.1"/>
    </source>
</evidence>
<accession>A0AA87Z1M1</accession>
<dbReference type="EMBL" id="BTGU01008949">
    <property type="protein sequence ID" value="GMN20206.1"/>
    <property type="molecule type" value="Genomic_DNA"/>
</dbReference>
<comment type="caution">
    <text evidence="2">The sequence shown here is derived from an EMBL/GenBank/DDBJ whole genome shotgun (WGS) entry which is preliminary data.</text>
</comment>
<evidence type="ECO:0000313" key="3">
    <source>
        <dbReference type="Proteomes" id="UP001187192"/>
    </source>
</evidence>
<dbReference type="AlphaFoldDB" id="A0AA87Z1M1"/>
<reference evidence="2" key="1">
    <citation type="submission" date="2023-07" db="EMBL/GenBank/DDBJ databases">
        <title>draft genome sequence of fig (Ficus carica).</title>
        <authorList>
            <person name="Takahashi T."/>
            <person name="Nishimura K."/>
        </authorList>
    </citation>
    <scope>NUCLEOTIDE SEQUENCE</scope>
</reference>
<name>A0AA87Z1M1_FICCA</name>
<feature type="region of interest" description="Disordered" evidence="1">
    <location>
        <begin position="1"/>
        <end position="23"/>
    </location>
</feature>
<dbReference type="Proteomes" id="UP001187192">
    <property type="component" value="Unassembled WGS sequence"/>
</dbReference>
<evidence type="ECO:0000256" key="1">
    <source>
        <dbReference type="SAM" id="MobiDB-lite"/>
    </source>
</evidence>
<sequence>TVPQLRKTLRRPAKPDPPLSFNVVTTVHDTNTHL</sequence>
<protein>
    <submittedName>
        <fullName evidence="2">Uncharacterized protein</fullName>
    </submittedName>
</protein>
<organism evidence="2 3">
    <name type="scientific">Ficus carica</name>
    <name type="common">Common fig</name>
    <dbReference type="NCBI Taxonomy" id="3494"/>
    <lineage>
        <taxon>Eukaryota</taxon>
        <taxon>Viridiplantae</taxon>
        <taxon>Streptophyta</taxon>
        <taxon>Embryophyta</taxon>
        <taxon>Tracheophyta</taxon>
        <taxon>Spermatophyta</taxon>
        <taxon>Magnoliopsida</taxon>
        <taxon>eudicotyledons</taxon>
        <taxon>Gunneridae</taxon>
        <taxon>Pentapetalae</taxon>
        <taxon>rosids</taxon>
        <taxon>fabids</taxon>
        <taxon>Rosales</taxon>
        <taxon>Moraceae</taxon>
        <taxon>Ficeae</taxon>
        <taxon>Ficus</taxon>
    </lineage>
</organism>
<proteinExistence type="predicted"/>
<keyword evidence="3" id="KW-1185">Reference proteome</keyword>
<feature type="non-terminal residue" evidence="2">
    <location>
        <position position="1"/>
    </location>
</feature>